<organism evidence="8 10">
    <name type="scientific">Didymodactylos carnosus</name>
    <dbReference type="NCBI Taxonomy" id="1234261"/>
    <lineage>
        <taxon>Eukaryota</taxon>
        <taxon>Metazoa</taxon>
        <taxon>Spiralia</taxon>
        <taxon>Gnathifera</taxon>
        <taxon>Rotifera</taxon>
        <taxon>Eurotatoria</taxon>
        <taxon>Bdelloidea</taxon>
        <taxon>Philodinida</taxon>
        <taxon>Philodinidae</taxon>
        <taxon>Didymodactylos</taxon>
    </lineage>
</organism>
<dbReference type="GO" id="GO:0072657">
    <property type="term" value="P:protein localization to membrane"/>
    <property type="evidence" value="ECO:0007669"/>
    <property type="project" value="TreeGrafter"/>
</dbReference>
<evidence type="ECO:0000256" key="7">
    <source>
        <dbReference type="RuleBase" id="RU363079"/>
    </source>
</evidence>
<name>A0A814QU63_9BILA</name>
<reference evidence="8" key="1">
    <citation type="submission" date="2021-02" db="EMBL/GenBank/DDBJ databases">
        <authorList>
            <person name="Nowell W R."/>
        </authorList>
    </citation>
    <scope>NUCLEOTIDE SEQUENCE</scope>
</reference>
<keyword evidence="6" id="KW-0472">Membrane</keyword>
<evidence type="ECO:0000256" key="6">
    <source>
        <dbReference type="ARBA" id="ARBA00023136"/>
    </source>
</evidence>
<feature type="non-terminal residue" evidence="8">
    <location>
        <position position="1"/>
    </location>
</feature>
<dbReference type="EMBL" id="CAJOBC010006125">
    <property type="protein sequence ID" value="CAF3887845.1"/>
    <property type="molecule type" value="Genomic_DNA"/>
</dbReference>
<evidence type="ECO:0000256" key="3">
    <source>
        <dbReference type="ARBA" id="ARBA00022692"/>
    </source>
</evidence>
<evidence type="ECO:0000313" key="8">
    <source>
        <dbReference type="EMBL" id="CAF1124313.1"/>
    </source>
</evidence>
<evidence type="ECO:0000313" key="9">
    <source>
        <dbReference type="EMBL" id="CAF3887845.1"/>
    </source>
</evidence>
<evidence type="ECO:0000313" key="10">
    <source>
        <dbReference type="Proteomes" id="UP000663829"/>
    </source>
</evidence>
<proteinExistence type="inferred from homology"/>
<evidence type="ECO:0000256" key="1">
    <source>
        <dbReference type="ARBA" id="ARBA00004141"/>
    </source>
</evidence>
<dbReference type="InterPro" id="IPR004240">
    <property type="entry name" value="EMP70"/>
</dbReference>
<evidence type="ECO:0000256" key="2">
    <source>
        <dbReference type="ARBA" id="ARBA00005227"/>
    </source>
</evidence>
<gene>
    <name evidence="8" type="ORF">GPM918_LOCUS19852</name>
    <name evidence="9" type="ORF">SRO942_LOCUS19849</name>
</gene>
<comment type="similarity">
    <text evidence="2 7">Belongs to the nonaspanin (TM9SF) (TC 9.A.2) family.</text>
</comment>
<dbReference type="PANTHER" id="PTHR10766">
    <property type="entry name" value="TRANSMEMBRANE 9 SUPERFAMILY PROTEIN"/>
    <property type="match status" value="1"/>
</dbReference>
<dbReference type="GO" id="GO:0016020">
    <property type="term" value="C:membrane"/>
    <property type="evidence" value="ECO:0007669"/>
    <property type="project" value="UniProtKB-SubCell"/>
</dbReference>
<dbReference type="AlphaFoldDB" id="A0A814QU63"/>
<accession>A0A814QU63</accession>
<dbReference type="OrthoDB" id="1666796at2759"/>
<evidence type="ECO:0000256" key="5">
    <source>
        <dbReference type="ARBA" id="ARBA00022989"/>
    </source>
</evidence>
<dbReference type="Proteomes" id="UP000681722">
    <property type="component" value="Unassembled WGS sequence"/>
</dbReference>
<dbReference type="PANTHER" id="PTHR10766:SF176">
    <property type="entry name" value="TRANSMEMBRANE 9 SUPERFAMILY MEMBER"/>
    <property type="match status" value="1"/>
</dbReference>
<evidence type="ECO:0000256" key="4">
    <source>
        <dbReference type="ARBA" id="ARBA00022729"/>
    </source>
</evidence>
<dbReference type="Pfam" id="PF02990">
    <property type="entry name" value="EMP70"/>
    <property type="match status" value="1"/>
</dbReference>
<protein>
    <recommendedName>
        <fullName evidence="7">Transmembrane 9 superfamily member</fullName>
    </recommendedName>
</protein>
<keyword evidence="10" id="KW-1185">Reference proteome</keyword>
<dbReference type="Proteomes" id="UP000663829">
    <property type="component" value="Unassembled WGS sequence"/>
</dbReference>
<comment type="subcellular location">
    <subcellularLocation>
        <location evidence="1">Membrane</location>
        <topology evidence="1">Multi-pass membrane protein</topology>
    </subcellularLocation>
</comment>
<keyword evidence="3" id="KW-0812">Transmembrane</keyword>
<sequence length="152" mass="17922">GFEPKQYSQYLRDCPRCKTQVEVFVHRLDSVVSSLSYDYSYFDFCEVKENESSLTENFEQVLFGIRPSPYTFKFLRNEECKQICIKNYSTNDSNQQKLLKRLMKGSKLNYQQRWTVDNMPFCYKDDRIDSENCSYGFPIGGYITKSGLAKHS</sequence>
<keyword evidence="5" id="KW-1133">Transmembrane helix</keyword>
<dbReference type="EMBL" id="CAJNOQ010006125">
    <property type="protein sequence ID" value="CAF1124313.1"/>
    <property type="molecule type" value="Genomic_DNA"/>
</dbReference>
<keyword evidence="4" id="KW-0732">Signal</keyword>
<comment type="caution">
    <text evidence="8">The sequence shown here is derived from an EMBL/GenBank/DDBJ whole genome shotgun (WGS) entry which is preliminary data.</text>
</comment>